<dbReference type="GO" id="GO:0015677">
    <property type="term" value="P:copper ion import"/>
    <property type="evidence" value="ECO:0007669"/>
    <property type="project" value="TreeGrafter"/>
</dbReference>
<feature type="transmembrane region" description="Helical" evidence="9">
    <location>
        <begin position="163"/>
        <end position="185"/>
    </location>
</feature>
<feature type="transmembrane region" description="Helical" evidence="9">
    <location>
        <begin position="109"/>
        <end position="127"/>
    </location>
</feature>
<organism evidence="11 12">
    <name type="scientific">Colletotrichum phormii</name>
    <dbReference type="NCBI Taxonomy" id="359342"/>
    <lineage>
        <taxon>Eukaryota</taxon>
        <taxon>Fungi</taxon>
        <taxon>Dikarya</taxon>
        <taxon>Ascomycota</taxon>
        <taxon>Pezizomycotina</taxon>
        <taxon>Sordariomycetes</taxon>
        <taxon>Hypocreomycetidae</taxon>
        <taxon>Glomerellales</taxon>
        <taxon>Glomerellaceae</taxon>
        <taxon>Colletotrichum</taxon>
        <taxon>Colletotrichum acutatum species complex</taxon>
    </lineage>
</organism>
<comment type="similarity">
    <text evidence="2">Belongs to the ferric reductase (FRE) family.</text>
</comment>
<dbReference type="PROSITE" id="PS51384">
    <property type="entry name" value="FAD_FR"/>
    <property type="match status" value="1"/>
</dbReference>
<protein>
    <recommendedName>
        <fullName evidence="3">ferric-chelate reductase (NADPH)</fullName>
        <ecNumber evidence="3">1.16.1.9</ecNumber>
    </recommendedName>
</protein>
<keyword evidence="12" id="KW-1185">Reference proteome</keyword>
<evidence type="ECO:0000256" key="4">
    <source>
        <dbReference type="ARBA" id="ARBA00022448"/>
    </source>
</evidence>
<dbReference type="Pfam" id="PF08030">
    <property type="entry name" value="NAD_binding_6"/>
    <property type="match status" value="1"/>
</dbReference>
<evidence type="ECO:0000256" key="5">
    <source>
        <dbReference type="ARBA" id="ARBA00022475"/>
    </source>
</evidence>
<feature type="domain" description="FAD-binding FR-type" evidence="10">
    <location>
        <begin position="186"/>
        <end position="291"/>
    </location>
</feature>
<evidence type="ECO:0000256" key="3">
    <source>
        <dbReference type="ARBA" id="ARBA00012668"/>
    </source>
</evidence>
<dbReference type="GO" id="GO:0006879">
    <property type="term" value="P:intracellular iron ion homeostasis"/>
    <property type="evidence" value="ECO:0007669"/>
    <property type="project" value="TreeGrafter"/>
</dbReference>
<gene>
    <name evidence="11" type="ORF">BDP81DRAFT_336949</name>
</gene>
<dbReference type="AlphaFoldDB" id="A0AAI9ZBR9"/>
<sequence>MEKYLVYRLLVYRYSLLGPWNAISLLVPTLLLGVNVFCLIFRPSTRLSRSGNLALLNMLPLFSGPCLDFTVDILAVPYRYYAVFYRWQGRVATMLLVGHIISAMEDDKFSGSIAMVAAAIMTFLPLFRRRIYELCLRTHQALSCLAAVGLAFHLQSMTDRSWLWLYVYLAVTALTTFSQVGLMAFRNKMMGRTFGRAYINHDAGAVRVSIQLPRPLAFEAGQYLLLWMPRVRLLESHPFVVTSWAEAEQGIVDLFIEPRRGFISSLVRYSHEYAVPRLAFLSGPHGVSVPVWDYEAVLMVATGYGIVAQAPYLKKLVYGYNYSRGRTRQIYLIWQVANLDIVHAAESILNSILNDDTLDNGYVCAS</sequence>
<dbReference type="SUPFAM" id="SSF63380">
    <property type="entry name" value="Riboflavin synthase domain-like"/>
    <property type="match status" value="1"/>
</dbReference>
<keyword evidence="5" id="KW-1003">Cell membrane</keyword>
<dbReference type="Proteomes" id="UP001243989">
    <property type="component" value="Unassembled WGS sequence"/>
</dbReference>
<dbReference type="Pfam" id="PF08022">
    <property type="entry name" value="FAD_binding_8"/>
    <property type="match status" value="1"/>
</dbReference>
<dbReference type="InterPro" id="IPR017938">
    <property type="entry name" value="Riboflavin_synthase-like_b-brl"/>
</dbReference>
<evidence type="ECO:0000256" key="1">
    <source>
        <dbReference type="ARBA" id="ARBA00004651"/>
    </source>
</evidence>
<dbReference type="EC" id="1.16.1.9" evidence="3"/>
<keyword evidence="6" id="KW-0249">Electron transport</keyword>
<dbReference type="CDD" id="cd06186">
    <property type="entry name" value="NOX_Duox_like_FAD_NADP"/>
    <property type="match status" value="1"/>
</dbReference>
<evidence type="ECO:0000256" key="7">
    <source>
        <dbReference type="ARBA" id="ARBA00023002"/>
    </source>
</evidence>
<evidence type="ECO:0000259" key="10">
    <source>
        <dbReference type="PROSITE" id="PS51384"/>
    </source>
</evidence>
<evidence type="ECO:0000256" key="2">
    <source>
        <dbReference type="ARBA" id="ARBA00006278"/>
    </source>
</evidence>
<proteinExistence type="inferred from homology"/>
<dbReference type="GO" id="GO:0052851">
    <property type="term" value="F:ferric-chelate reductase (NADPH) activity"/>
    <property type="evidence" value="ECO:0007669"/>
    <property type="project" value="UniProtKB-EC"/>
</dbReference>
<dbReference type="InterPro" id="IPR017927">
    <property type="entry name" value="FAD-bd_FR_type"/>
</dbReference>
<evidence type="ECO:0000256" key="9">
    <source>
        <dbReference type="SAM" id="Phobius"/>
    </source>
</evidence>
<dbReference type="InterPro" id="IPR013112">
    <property type="entry name" value="FAD-bd_8"/>
</dbReference>
<dbReference type="GeneID" id="85470822"/>
<feature type="transmembrane region" description="Helical" evidence="9">
    <location>
        <begin position="20"/>
        <end position="41"/>
    </location>
</feature>
<dbReference type="InterPro" id="IPR013121">
    <property type="entry name" value="Fe_red_NAD-bd_6"/>
</dbReference>
<dbReference type="Gene3D" id="3.40.50.80">
    <property type="entry name" value="Nucleotide-binding domain of ferredoxin-NADP reductase (FNR) module"/>
    <property type="match status" value="1"/>
</dbReference>
<dbReference type="RefSeq" id="XP_060437362.1">
    <property type="nucleotide sequence ID" value="XM_060585960.1"/>
</dbReference>
<keyword evidence="9" id="KW-1133">Transmembrane helix</keyword>
<dbReference type="EMBL" id="JAHMHQ010000057">
    <property type="protein sequence ID" value="KAK1613487.1"/>
    <property type="molecule type" value="Genomic_DNA"/>
</dbReference>
<keyword evidence="9" id="KW-0812">Transmembrane</keyword>
<accession>A0AAI9ZBR9</accession>
<dbReference type="GO" id="GO:0005886">
    <property type="term" value="C:plasma membrane"/>
    <property type="evidence" value="ECO:0007669"/>
    <property type="project" value="UniProtKB-SubCell"/>
</dbReference>
<name>A0AAI9ZBR9_9PEZI</name>
<dbReference type="PANTHER" id="PTHR32361">
    <property type="entry name" value="FERRIC/CUPRIC REDUCTASE TRANSMEMBRANE COMPONENT"/>
    <property type="match status" value="1"/>
</dbReference>
<comment type="subcellular location">
    <subcellularLocation>
        <location evidence="1">Cell membrane</location>
        <topology evidence="1">Multi-pass membrane protein</topology>
    </subcellularLocation>
</comment>
<evidence type="ECO:0000256" key="8">
    <source>
        <dbReference type="ARBA" id="ARBA00048483"/>
    </source>
</evidence>
<dbReference type="GO" id="GO:0006826">
    <property type="term" value="P:iron ion transport"/>
    <property type="evidence" value="ECO:0007669"/>
    <property type="project" value="TreeGrafter"/>
</dbReference>
<dbReference type="InterPro" id="IPR051410">
    <property type="entry name" value="Ferric/Cupric_Reductase"/>
</dbReference>
<keyword evidence="9" id="KW-0472">Membrane</keyword>
<comment type="catalytic activity">
    <reaction evidence="8">
        <text>2 a Fe(II)-siderophore + NADP(+) + H(+) = 2 a Fe(III)-siderophore + NADPH</text>
        <dbReference type="Rhea" id="RHEA:28795"/>
        <dbReference type="Rhea" id="RHEA-COMP:11342"/>
        <dbReference type="Rhea" id="RHEA-COMP:11344"/>
        <dbReference type="ChEBI" id="CHEBI:15378"/>
        <dbReference type="ChEBI" id="CHEBI:29033"/>
        <dbReference type="ChEBI" id="CHEBI:29034"/>
        <dbReference type="ChEBI" id="CHEBI:57783"/>
        <dbReference type="ChEBI" id="CHEBI:58349"/>
        <dbReference type="EC" id="1.16.1.9"/>
    </reaction>
</comment>
<dbReference type="InterPro" id="IPR039261">
    <property type="entry name" value="FNR_nucleotide-bd"/>
</dbReference>
<dbReference type="PANTHER" id="PTHR32361:SF26">
    <property type="entry name" value="FAD-BINDING 8 DOMAIN-CONTAINING PROTEIN-RELATED"/>
    <property type="match status" value="1"/>
</dbReference>
<feature type="transmembrane region" description="Helical" evidence="9">
    <location>
        <begin position="53"/>
        <end position="78"/>
    </location>
</feature>
<reference evidence="11" key="1">
    <citation type="submission" date="2021-06" db="EMBL/GenBank/DDBJ databases">
        <title>Comparative genomics, transcriptomics and evolutionary studies reveal genomic signatures of adaptation to plant cell wall in hemibiotrophic fungi.</title>
        <authorList>
            <consortium name="DOE Joint Genome Institute"/>
            <person name="Baroncelli R."/>
            <person name="Diaz J.F."/>
            <person name="Benocci T."/>
            <person name="Peng M."/>
            <person name="Battaglia E."/>
            <person name="Haridas S."/>
            <person name="Andreopoulos W."/>
            <person name="Labutti K."/>
            <person name="Pangilinan J."/>
            <person name="Floch G.L."/>
            <person name="Makela M.R."/>
            <person name="Henrissat B."/>
            <person name="Grigoriev I.V."/>
            <person name="Crouch J.A."/>
            <person name="De Vries R.P."/>
            <person name="Sukno S.A."/>
            <person name="Thon M.R."/>
        </authorList>
    </citation>
    <scope>NUCLEOTIDE SEQUENCE</scope>
    <source>
        <strain evidence="11">CBS 102054</strain>
    </source>
</reference>
<evidence type="ECO:0000313" key="12">
    <source>
        <dbReference type="Proteomes" id="UP001243989"/>
    </source>
</evidence>
<comment type="caution">
    <text evidence="11">The sequence shown here is derived from an EMBL/GenBank/DDBJ whole genome shotgun (WGS) entry which is preliminary data.</text>
</comment>
<evidence type="ECO:0000256" key="6">
    <source>
        <dbReference type="ARBA" id="ARBA00022982"/>
    </source>
</evidence>
<evidence type="ECO:0000313" key="11">
    <source>
        <dbReference type="EMBL" id="KAK1613487.1"/>
    </source>
</evidence>
<keyword evidence="7" id="KW-0560">Oxidoreductase</keyword>
<keyword evidence="4" id="KW-0813">Transport</keyword>